<reference evidence="1 2" key="1">
    <citation type="submission" date="2009-06" db="EMBL/GenBank/DDBJ databases">
        <title>Complete sequence of Desulfovibrio salexigens DSM 2638.</title>
        <authorList>
            <consortium name="US DOE Joint Genome Institute"/>
            <person name="Lucas S."/>
            <person name="Copeland A."/>
            <person name="Lapidus A."/>
            <person name="Glavina del Rio T."/>
            <person name="Tice H."/>
            <person name="Bruce D."/>
            <person name="Goodwin L."/>
            <person name="Pitluck S."/>
            <person name="Munk A.C."/>
            <person name="Brettin T."/>
            <person name="Detter J.C."/>
            <person name="Han C."/>
            <person name="Tapia R."/>
            <person name="Larimer F."/>
            <person name="Land M."/>
            <person name="Hauser L."/>
            <person name="Kyrpides N."/>
            <person name="Anderson I."/>
            <person name="Wall J.D."/>
            <person name="Arkin A.P."/>
            <person name="Dehal P."/>
            <person name="Chivian D."/>
            <person name="Giles B."/>
            <person name="Hazen T.C."/>
        </authorList>
    </citation>
    <scope>NUCLEOTIDE SEQUENCE [LARGE SCALE GENOMIC DNA]</scope>
    <source>
        <strain evidence="2">ATCC 14822 / DSM 2638 / NCIMB 8403 / VKM B-1763</strain>
    </source>
</reference>
<keyword evidence="2" id="KW-1185">Reference proteome</keyword>
<name>C6C1W1_MARSD</name>
<dbReference type="InterPro" id="IPR024227">
    <property type="entry name" value="DUF3795"/>
</dbReference>
<accession>C6C1W1</accession>
<dbReference type="AlphaFoldDB" id="C6C1W1"/>
<proteinExistence type="predicted"/>
<dbReference type="RefSeq" id="WP_015851175.1">
    <property type="nucleotide sequence ID" value="NC_012881.1"/>
</dbReference>
<sequence length="153" mass="17351">MTNISNSKRELIAPCGLDCSRCVGCTAGTVSIHAQRIKETLGENFHTYAERLSSFNPAMKNYPQFRELLESLSSPHCDGCRSENRTCLPQCNVSECVKENNCEFCFQCSSFPDCGKTGLPESLLQRWQDNNIFMKQHGVDKFIKTQDLKPRYP</sequence>
<dbReference type="KEGG" id="dsa:Desal_1295"/>
<dbReference type="HOGENOM" id="CLU_1755251_0_0_7"/>
<evidence type="ECO:0008006" key="3">
    <source>
        <dbReference type="Google" id="ProtNLM"/>
    </source>
</evidence>
<protein>
    <recommendedName>
        <fullName evidence="3">DUF3795 domain-containing protein</fullName>
    </recommendedName>
</protein>
<gene>
    <name evidence="1" type="ordered locus">Desal_1295</name>
</gene>
<evidence type="ECO:0000313" key="2">
    <source>
        <dbReference type="Proteomes" id="UP000002601"/>
    </source>
</evidence>
<organism evidence="1 2">
    <name type="scientific">Maridesulfovibrio salexigens (strain ATCC 14822 / DSM 2638 / NCIMB 8403 / VKM B-1763)</name>
    <name type="common">Desulfovibrio salexigens</name>
    <dbReference type="NCBI Taxonomy" id="526222"/>
    <lineage>
        <taxon>Bacteria</taxon>
        <taxon>Pseudomonadati</taxon>
        <taxon>Thermodesulfobacteriota</taxon>
        <taxon>Desulfovibrionia</taxon>
        <taxon>Desulfovibrionales</taxon>
        <taxon>Desulfovibrionaceae</taxon>
        <taxon>Maridesulfovibrio</taxon>
    </lineage>
</organism>
<dbReference type="eggNOG" id="ENOG50310ZN">
    <property type="taxonomic scope" value="Bacteria"/>
</dbReference>
<dbReference type="EMBL" id="CP001649">
    <property type="protein sequence ID" value="ACS79357.1"/>
    <property type="molecule type" value="Genomic_DNA"/>
</dbReference>
<dbReference type="STRING" id="526222.Desal_1295"/>
<dbReference type="Pfam" id="PF12675">
    <property type="entry name" value="DUF3795"/>
    <property type="match status" value="1"/>
</dbReference>
<dbReference type="Proteomes" id="UP000002601">
    <property type="component" value="Chromosome"/>
</dbReference>
<evidence type="ECO:0000313" key="1">
    <source>
        <dbReference type="EMBL" id="ACS79357.1"/>
    </source>
</evidence>
<dbReference type="OrthoDB" id="166000at2"/>